<accession>A0ABR1SZ19</accession>
<evidence type="ECO:0000313" key="1">
    <source>
        <dbReference type="EMBL" id="KAK8038929.1"/>
    </source>
</evidence>
<reference evidence="1 2" key="1">
    <citation type="submission" date="2023-01" db="EMBL/GenBank/DDBJ databases">
        <title>Analysis of 21 Apiospora genomes using comparative genomics revels a genus with tremendous synthesis potential of carbohydrate active enzymes and secondary metabolites.</title>
        <authorList>
            <person name="Sorensen T."/>
        </authorList>
    </citation>
    <scope>NUCLEOTIDE SEQUENCE [LARGE SCALE GENOMIC DNA]</scope>
    <source>
        <strain evidence="1 2">CBS 33761</strain>
    </source>
</reference>
<dbReference type="EMBL" id="JAQQWK010000006">
    <property type="protein sequence ID" value="KAK8038929.1"/>
    <property type="molecule type" value="Genomic_DNA"/>
</dbReference>
<gene>
    <name evidence="1" type="ORF">PG993_007340</name>
</gene>
<protein>
    <submittedName>
        <fullName evidence="1">Uncharacterized protein</fullName>
    </submittedName>
</protein>
<organism evidence="1 2">
    <name type="scientific">Apiospora rasikravindrae</name>
    <dbReference type="NCBI Taxonomy" id="990691"/>
    <lineage>
        <taxon>Eukaryota</taxon>
        <taxon>Fungi</taxon>
        <taxon>Dikarya</taxon>
        <taxon>Ascomycota</taxon>
        <taxon>Pezizomycotina</taxon>
        <taxon>Sordariomycetes</taxon>
        <taxon>Xylariomycetidae</taxon>
        <taxon>Amphisphaeriales</taxon>
        <taxon>Apiosporaceae</taxon>
        <taxon>Apiospora</taxon>
    </lineage>
</organism>
<sequence>MYSLPNTAFLVIFIHNLTPVYPKNQRNSRRYTQAPTNKLPLSVRTLSIDAQLGAALATINRFSQYRVAEGDNMLALYRASTILRLPPGIFTMAAF</sequence>
<keyword evidence="2" id="KW-1185">Reference proteome</keyword>
<evidence type="ECO:0000313" key="2">
    <source>
        <dbReference type="Proteomes" id="UP001444661"/>
    </source>
</evidence>
<proteinExistence type="predicted"/>
<comment type="caution">
    <text evidence="1">The sequence shown here is derived from an EMBL/GenBank/DDBJ whole genome shotgun (WGS) entry which is preliminary data.</text>
</comment>
<dbReference type="Proteomes" id="UP001444661">
    <property type="component" value="Unassembled WGS sequence"/>
</dbReference>
<name>A0ABR1SZ19_9PEZI</name>